<dbReference type="CDD" id="cd02440">
    <property type="entry name" value="AdoMet_MTases"/>
    <property type="match status" value="1"/>
</dbReference>
<dbReference type="Proteomes" id="UP000014139">
    <property type="component" value="Unassembled WGS sequence"/>
</dbReference>
<sequence length="131" mass="14396">MARTAGEFDSWYAERTGSPVADELVRRVLRLPSDLQSTSLLGGAGLDEVVTALDLQGERVLVNLACGRGGYGLEIARRRGCRVVGIDFSEVAIEQARRRARELRLASGCRRDCGRWIWAGSCRGPGSWMSR</sequence>
<dbReference type="AlphaFoldDB" id="R1ID63"/>
<keyword evidence="3" id="KW-1185">Reference proteome</keyword>
<dbReference type="InterPro" id="IPR025714">
    <property type="entry name" value="Methyltranfer_dom"/>
</dbReference>
<gene>
    <name evidence="2" type="ORF">H480_01087</name>
</gene>
<organism evidence="2 3">
    <name type="scientific">Amycolatopsis vancoresmycina DSM 44592</name>
    <dbReference type="NCBI Taxonomy" id="1292037"/>
    <lineage>
        <taxon>Bacteria</taxon>
        <taxon>Bacillati</taxon>
        <taxon>Actinomycetota</taxon>
        <taxon>Actinomycetes</taxon>
        <taxon>Pseudonocardiales</taxon>
        <taxon>Pseudonocardiaceae</taxon>
        <taxon>Amycolatopsis</taxon>
    </lineage>
</organism>
<evidence type="ECO:0000313" key="3">
    <source>
        <dbReference type="Proteomes" id="UP000014139"/>
    </source>
</evidence>
<evidence type="ECO:0000313" key="2">
    <source>
        <dbReference type="EMBL" id="EOD70436.1"/>
    </source>
</evidence>
<dbReference type="Gene3D" id="3.40.50.150">
    <property type="entry name" value="Vaccinia Virus protein VP39"/>
    <property type="match status" value="1"/>
</dbReference>
<proteinExistence type="predicted"/>
<name>R1ID63_9PSEU</name>
<feature type="domain" description="Methyltransferase" evidence="1">
    <location>
        <begin position="62"/>
        <end position="106"/>
    </location>
</feature>
<accession>R1ID63</accession>
<comment type="caution">
    <text evidence="2">The sequence shown here is derived from an EMBL/GenBank/DDBJ whole genome shotgun (WGS) entry which is preliminary data.</text>
</comment>
<reference evidence="2 3" key="1">
    <citation type="submission" date="2013-02" db="EMBL/GenBank/DDBJ databases">
        <title>Draft genome sequence of Amycolatopsis vancoresmycina strain DSM 44592T.</title>
        <authorList>
            <person name="Kumar S."/>
            <person name="Kaur N."/>
            <person name="Kaur C."/>
            <person name="Raghava G.P.S."/>
            <person name="Mayilraj S."/>
        </authorList>
    </citation>
    <scope>NUCLEOTIDE SEQUENCE [LARGE SCALE GENOMIC DNA]</scope>
    <source>
        <strain evidence="2 3">DSM 44592</strain>
    </source>
</reference>
<keyword evidence="2" id="KW-0808">Transferase</keyword>
<dbReference type="InterPro" id="IPR029063">
    <property type="entry name" value="SAM-dependent_MTases_sf"/>
</dbReference>
<keyword evidence="2" id="KW-0489">Methyltransferase</keyword>
<dbReference type="GO" id="GO:0008168">
    <property type="term" value="F:methyltransferase activity"/>
    <property type="evidence" value="ECO:0007669"/>
    <property type="project" value="UniProtKB-KW"/>
</dbReference>
<dbReference type="Pfam" id="PF13847">
    <property type="entry name" value="Methyltransf_31"/>
    <property type="match status" value="1"/>
</dbReference>
<evidence type="ECO:0000259" key="1">
    <source>
        <dbReference type="Pfam" id="PF13847"/>
    </source>
</evidence>
<protein>
    <submittedName>
        <fullName evidence="2">Methyltransferase type 11</fullName>
    </submittedName>
</protein>
<dbReference type="EMBL" id="AOUO01000011">
    <property type="protein sequence ID" value="EOD70436.1"/>
    <property type="molecule type" value="Genomic_DNA"/>
</dbReference>
<dbReference type="GO" id="GO:0032259">
    <property type="term" value="P:methylation"/>
    <property type="evidence" value="ECO:0007669"/>
    <property type="project" value="UniProtKB-KW"/>
</dbReference>
<dbReference type="SUPFAM" id="SSF53335">
    <property type="entry name" value="S-adenosyl-L-methionine-dependent methyltransferases"/>
    <property type="match status" value="1"/>
</dbReference>